<proteinExistence type="predicted"/>
<keyword evidence="2" id="KW-0378">Hydrolase</keyword>
<dbReference type="Proteomes" id="UP000310353">
    <property type="component" value="Unassembled WGS sequence"/>
</dbReference>
<dbReference type="InterPro" id="IPR006680">
    <property type="entry name" value="Amidohydro-rel"/>
</dbReference>
<dbReference type="RefSeq" id="WP_137621779.1">
    <property type="nucleotide sequence ID" value="NZ_NXMA01000003.1"/>
</dbReference>
<dbReference type="GO" id="GO:0016787">
    <property type="term" value="F:hydrolase activity"/>
    <property type="evidence" value="ECO:0007669"/>
    <property type="project" value="UniProtKB-KW"/>
</dbReference>
<dbReference type="SUPFAM" id="SSF51556">
    <property type="entry name" value="Metallo-dependent hydrolases"/>
    <property type="match status" value="1"/>
</dbReference>
<dbReference type="Pfam" id="PF04909">
    <property type="entry name" value="Amidohydro_2"/>
    <property type="match status" value="1"/>
</dbReference>
<dbReference type="OrthoDB" id="9787654at2"/>
<reference evidence="2 3" key="1">
    <citation type="submission" date="2018-05" db="EMBL/GenBank/DDBJ databases">
        <title>Novel Campyloabacter and Helicobacter Species and Strains.</title>
        <authorList>
            <person name="Mannion A.J."/>
            <person name="Shen Z."/>
            <person name="Fox J.G."/>
        </authorList>
    </citation>
    <scope>NUCLEOTIDE SEQUENCE [LARGE SCALE GENOMIC DNA]</scope>
    <source>
        <strain evidence="3">MIT17-670</strain>
    </source>
</reference>
<evidence type="ECO:0000259" key="1">
    <source>
        <dbReference type="Pfam" id="PF04909"/>
    </source>
</evidence>
<dbReference type="PANTHER" id="PTHR35563:SF2">
    <property type="entry name" value="BARREL METAL-DEPENDENT HYDROLASE, PUTATIVE (AFU_ORTHOLOGUE AFUA_1G16240)-RELATED"/>
    <property type="match status" value="1"/>
</dbReference>
<keyword evidence="3" id="KW-1185">Reference proteome</keyword>
<gene>
    <name evidence="2" type="ORF">CQA76_01990</name>
</gene>
<sequence>MKIDTHAHIFLKKLKMIKNARYKPDYDASFKDYKNNLDRFGFDKGVLIQPSFLGTDNEFLLDSIEHDKDVKAVVVVDENITFEELKELKNRKACGVRLNLIGKNLIDFENSTWSNFFENLYKLKMQVEIQQDLDEHLVQTVKTILSFDCDIVIDHLCRSSIDRKNFEDLLKLKNSKIFFKVSGFYRAKFDKAKTIEGIKFAKIIYESLKEHFSISNFVFGSDWPHTNFEKDIDFKLAFNAFEQIVSSKKEQEKILGENACKLFDF</sequence>
<dbReference type="InterPro" id="IPR052358">
    <property type="entry name" value="Aro_Compnd_Degr_Hydrolases"/>
</dbReference>
<dbReference type="PANTHER" id="PTHR35563">
    <property type="entry name" value="BARREL METAL-DEPENDENT HYDROLASE, PUTATIVE (AFU_ORTHOLOGUE AFUA_1G16240)-RELATED"/>
    <property type="match status" value="1"/>
</dbReference>
<evidence type="ECO:0000313" key="3">
    <source>
        <dbReference type="Proteomes" id="UP000310353"/>
    </source>
</evidence>
<comment type="caution">
    <text evidence="2">The sequence shown here is derived from an EMBL/GenBank/DDBJ whole genome shotgun (WGS) entry which is preliminary data.</text>
</comment>
<feature type="domain" description="Amidohydrolase-related" evidence="1">
    <location>
        <begin position="3"/>
        <end position="265"/>
    </location>
</feature>
<dbReference type="Gene3D" id="3.20.20.140">
    <property type="entry name" value="Metal-dependent hydrolases"/>
    <property type="match status" value="1"/>
</dbReference>
<organism evidence="2 3">
    <name type="scientific">Campylobacter aviculae</name>
    <dbReference type="NCBI Taxonomy" id="2510190"/>
    <lineage>
        <taxon>Bacteria</taxon>
        <taxon>Pseudomonadati</taxon>
        <taxon>Campylobacterota</taxon>
        <taxon>Epsilonproteobacteria</taxon>
        <taxon>Campylobacterales</taxon>
        <taxon>Campylobacteraceae</taxon>
        <taxon>Campylobacter</taxon>
    </lineage>
</organism>
<dbReference type="AlphaFoldDB" id="A0A4U7BR02"/>
<evidence type="ECO:0000313" key="2">
    <source>
        <dbReference type="EMBL" id="TKX32750.1"/>
    </source>
</evidence>
<dbReference type="InterPro" id="IPR032466">
    <property type="entry name" value="Metal_Hydrolase"/>
</dbReference>
<name>A0A4U7BR02_9BACT</name>
<protein>
    <submittedName>
        <fullName evidence="2">Amidohydrolase</fullName>
    </submittedName>
</protein>
<accession>A0A4U7BR02</accession>
<dbReference type="EMBL" id="NXMA01000003">
    <property type="protein sequence ID" value="TKX32750.1"/>
    <property type="molecule type" value="Genomic_DNA"/>
</dbReference>